<feature type="compositionally biased region" description="Low complexity" evidence="1">
    <location>
        <begin position="101"/>
        <end position="122"/>
    </location>
</feature>
<evidence type="ECO:0000256" key="1">
    <source>
        <dbReference type="SAM" id="MobiDB-lite"/>
    </source>
</evidence>
<dbReference type="OrthoDB" id="3269227at2759"/>
<dbReference type="Proteomes" id="UP000218811">
    <property type="component" value="Unassembled WGS sequence"/>
</dbReference>
<proteinExistence type="predicted"/>
<dbReference type="AlphaFoldDB" id="A0A2H3JLM9"/>
<sequence length="250" mass="26241">MYKLLRRISSSFFPRPDRPWNEDATSNAPQIGQKRRLSSTEPDEGPSASSTLKKRRGDTFESTGGLPPPPESPTRPGRETEEVKEVTEGVRDVELDEEAVPTEPSTPTPEEAAAVPLPESPSGIQFVHDPADALEDAPSDGSSAGDAEAIKPLVTTAEEPESMPLVEEVVAVDAVEVNASEEEEQESPGPSTVAEKQVEEEEEEIPGLTAASSQTDGSSAPATPSVSSSRDATPSIAAPTPAVPAIPIAI</sequence>
<protein>
    <submittedName>
        <fullName evidence="2">Uncharacterized protein</fullName>
    </submittedName>
</protein>
<feature type="region of interest" description="Disordered" evidence="1">
    <location>
        <begin position="1"/>
        <end position="250"/>
    </location>
</feature>
<accession>A0A2H3JLM9</accession>
<organism evidence="2 3">
    <name type="scientific">Wolfiporia cocos (strain MD-104)</name>
    <name type="common">Brown rot fungus</name>
    <dbReference type="NCBI Taxonomy" id="742152"/>
    <lineage>
        <taxon>Eukaryota</taxon>
        <taxon>Fungi</taxon>
        <taxon>Dikarya</taxon>
        <taxon>Basidiomycota</taxon>
        <taxon>Agaricomycotina</taxon>
        <taxon>Agaricomycetes</taxon>
        <taxon>Polyporales</taxon>
        <taxon>Phaeolaceae</taxon>
        <taxon>Wolfiporia</taxon>
    </lineage>
</organism>
<keyword evidence="3" id="KW-1185">Reference proteome</keyword>
<evidence type="ECO:0000313" key="3">
    <source>
        <dbReference type="Proteomes" id="UP000218811"/>
    </source>
</evidence>
<name>A0A2H3JLM9_WOLCO</name>
<dbReference type="STRING" id="742152.A0A2H3JLM9"/>
<dbReference type="OMA" id="VEIKFVT"/>
<feature type="compositionally biased region" description="Low complexity" evidence="1">
    <location>
        <begin position="218"/>
        <end position="250"/>
    </location>
</feature>
<feature type="compositionally biased region" description="Low complexity" evidence="1">
    <location>
        <begin position="166"/>
        <end position="178"/>
    </location>
</feature>
<evidence type="ECO:0000313" key="2">
    <source>
        <dbReference type="EMBL" id="PCH36907.1"/>
    </source>
</evidence>
<feature type="compositionally biased region" description="Basic and acidic residues" evidence="1">
    <location>
        <begin position="76"/>
        <end position="93"/>
    </location>
</feature>
<dbReference type="EMBL" id="KB467898">
    <property type="protein sequence ID" value="PCH36907.1"/>
    <property type="molecule type" value="Genomic_DNA"/>
</dbReference>
<gene>
    <name evidence="2" type="ORF">WOLCODRAFT_134397</name>
</gene>
<reference evidence="2 3" key="1">
    <citation type="journal article" date="2012" name="Science">
        <title>The Paleozoic origin of enzymatic lignin decomposition reconstructed from 31 fungal genomes.</title>
        <authorList>
            <person name="Floudas D."/>
            <person name="Binder M."/>
            <person name="Riley R."/>
            <person name="Barry K."/>
            <person name="Blanchette R.A."/>
            <person name="Henrissat B."/>
            <person name="Martinez A.T."/>
            <person name="Otillar R."/>
            <person name="Spatafora J.W."/>
            <person name="Yadav J.S."/>
            <person name="Aerts A."/>
            <person name="Benoit I."/>
            <person name="Boyd A."/>
            <person name="Carlson A."/>
            <person name="Copeland A."/>
            <person name="Coutinho P.M."/>
            <person name="de Vries R.P."/>
            <person name="Ferreira P."/>
            <person name="Findley K."/>
            <person name="Foster B."/>
            <person name="Gaskell J."/>
            <person name="Glotzer D."/>
            <person name="Gorecki P."/>
            <person name="Heitman J."/>
            <person name="Hesse C."/>
            <person name="Hori C."/>
            <person name="Igarashi K."/>
            <person name="Jurgens J.A."/>
            <person name="Kallen N."/>
            <person name="Kersten P."/>
            <person name="Kohler A."/>
            <person name="Kuees U."/>
            <person name="Kumar T.K.A."/>
            <person name="Kuo A."/>
            <person name="LaButti K."/>
            <person name="Larrondo L.F."/>
            <person name="Lindquist E."/>
            <person name="Ling A."/>
            <person name="Lombard V."/>
            <person name="Lucas S."/>
            <person name="Lundell T."/>
            <person name="Martin R."/>
            <person name="McLaughlin D.J."/>
            <person name="Morgenstern I."/>
            <person name="Morin E."/>
            <person name="Murat C."/>
            <person name="Nagy L.G."/>
            <person name="Nolan M."/>
            <person name="Ohm R.A."/>
            <person name="Patyshakuliyeva A."/>
            <person name="Rokas A."/>
            <person name="Ruiz-Duenas F.J."/>
            <person name="Sabat G."/>
            <person name="Salamov A."/>
            <person name="Samejima M."/>
            <person name="Schmutz J."/>
            <person name="Slot J.C."/>
            <person name="St John F."/>
            <person name="Stenlid J."/>
            <person name="Sun H."/>
            <person name="Sun S."/>
            <person name="Syed K."/>
            <person name="Tsang A."/>
            <person name="Wiebenga A."/>
            <person name="Young D."/>
            <person name="Pisabarro A."/>
            <person name="Eastwood D.C."/>
            <person name="Martin F."/>
            <person name="Cullen D."/>
            <person name="Grigoriev I.V."/>
            <person name="Hibbett D.S."/>
        </authorList>
    </citation>
    <scope>NUCLEOTIDE SEQUENCE [LARGE SCALE GENOMIC DNA]</scope>
    <source>
        <strain evidence="2 3">MD-104</strain>
    </source>
</reference>